<evidence type="ECO:0000256" key="6">
    <source>
        <dbReference type="ARBA" id="ARBA00022989"/>
    </source>
</evidence>
<evidence type="ECO:0000256" key="2">
    <source>
        <dbReference type="ARBA" id="ARBA00022475"/>
    </source>
</evidence>
<keyword evidence="4" id="KW-0808">Transferase</keyword>
<feature type="transmembrane region" description="Helical" evidence="8">
    <location>
        <begin position="332"/>
        <end position="351"/>
    </location>
</feature>
<dbReference type="InterPro" id="IPR050297">
    <property type="entry name" value="LipidA_mod_glycosyltrf_83"/>
</dbReference>
<dbReference type="PANTHER" id="PTHR33908">
    <property type="entry name" value="MANNOSYLTRANSFERASE YKCB-RELATED"/>
    <property type="match status" value="1"/>
</dbReference>
<keyword evidence="6 8" id="KW-1133">Transmembrane helix</keyword>
<dbReference type="GO" id="GO:0016763">
    <property type="term" value="F:pentosyltransferase activity"/>
    <property type="evidence" value="ECO:0007669"/>
    <property type="project" value="TreeGrafter"/>
</dbReference>
<keyword evidence="3" id="KW-0328">Glycosyltransferase</keyword>
<comment type="caution">
    <text evidence="10">The sequence shown here is derived from an EMBL/GenBank/DDBJ whole genome shotgun (WGS) entry which is preliminary data.</text>
</comment>
<proteinExistence type="predicted"/>
<evidence type="ECO:0000259" key="9">
    <source>
        <dbReference type="Pfam" id="PF13231"/>
    </source>
</evidence>
<dbReference type="EMBL" id="MFEN01000020">
    <property type="protein sequence ID" value="OGE84274.1"/>
    <property type="molecule type" value="Genomic_DNA"/>
</dbReference>
<feature type="transmembrane region" description="Helical" evidence="8">
    <location>
        <begin position="118"/>
        <end position="137"/>
    </location>
</feature>
<name>A0A1F5P367_9BACT</name>
<evidence type="ECO:0000313" key="10">
    <source>
        <dbReference type="EMBL" id="OGE84274.1"/>
    </source>
</evidence>
<keyword evidence="2" id="KW-1003">Cell membrane</keyword>
<evidence type="ECO:0000256" key="5">
    <source>
        <dbReference type="ARBA" id="ARBA00022692"/>
    </source>
</evidence>
<dbReference type="PANTHER" id="PTHR33908:SF11">
    <property type="entry name" value="MEMBRANE PROTEIN"/>
    <property type="match status" value="1"/>
</dbReference>
<evidence type="ECO:0000256" key="7">
    <source>
        <dbReference type="ARBA" id="ARBA00023136"/>
    </source>
</evidence>
<sequence length="557" mass="63776">MSKRARVLIIAGCLVVAAFFLFFRLGKGDPVTDEVELAFRSIGYMDFLATPFQTTPLEWFSDAPWWTRLTFHDHPPVIFALGYAVFQMFGDSLLALRSVFAILGLASLWLVYQISKKVLGESVSLIALAIASVNTYLTWIGRIGLQEELVIFFTLLSIWFLIKAEQNRLYFIFWGAGLGLGLLSKYTAGLILPISILYLWYFNRAGLKQKYFYIAIGLTILMFSPVLIYNIEMYRTVGHFDLQVSSFLGQDVSAHWQSLPGKEIGSLGERLASFYPNLWQNDRPLALGLVPSLLILFYLYARGRLEKGEKFIFWTIVLYHLLIVVIGPSQRFLVMLAPWAVIAIAYVLYLIFKKRVRVFAALAVVFLVYQGAYNFQTNLAYGEGSSWLGSTLHNESAAYGYNELEKYLRELLDTKKPSVKLELLSQHRFIESVRDSDFRKIKNNPGAATLIIYDPRVDQVAKLWLYDRRYYYDGWPFVSADEFLQVQQVAPQYFSDLGISDLYYIATTPETFAGGYMPQSGAEEFEQNTFVNQRIKAEKEIPDRAGQIVFRIYHFGL</sequence>
<feature type="transmembrane region" description="Helical" evidence="8">
    <location>
        <begin position="149"/>
        <end position="165"/>
    </location>
</feature>
<feature type="transmembrane region" description="Helical" evidence="8">
    <location>
        <begin position="308"/>
        <end position="326"/>
    </location>
</feature>
<accession>A0A1F5P367</accession>
<dbReference type="Proteomes" id="UP000176339">
    <property type="component" value="Unassembled WGS sequence"/>
</dbReference>
<reference evidence="10 11" key="1">
    <citation type="journal article" date="2016" name="Nat. Commun.">
        <title>Thousands of microbial genomes shed light on interconnected biogeochemical processes in an aquifer system.</title>
        <authorList>
            <person name="Anantharaman K."/>
            <person name="Brown C.T."/>
            <person name="Hug L.A."/>
            <person name="Sharon I."/>
            <person name="Castelle C.J."/>
            <person name="Probst A.J."/>
            <person name="Thomas B.C."/>
            <person name="Singh A."/>
            <person name="Wilkins M.J."/>
            <person name="Karaoz U."/>
            <person name="Brodie E.L."/>
            <person name="Williams K.H."/>
            <person name="Hubbard S.S."/>
            <person name="Banfield J.F."/>
        </authorList>
    </citation>
    <scope>NUCLEOTIDE SEQUENCE [LARGE SCALE GENOMIC DNA]</scope>
</reference>
<comment type="subcellular location">
    <subcellularLocation>
        <location evidence="1">Cell membrane</location>
        <topology evidence="1">Multi-pass membrane protein</topology>
    </subcellularLocation>
</comment>
<evidence type="ECO:0000313" key="11">
    <source>
        <dbReference type="Proteomes" id="UP000176339"/>
    </source>
</evidence>
<dbReference type="GO" id="GO:0005886">
    <property type="term" value="C:plasma membrane"/>
    <property type="evidence" value="ECO:0007669"/>
    <property type="project" value="UniProtKB-SubCell"/>
</dbReference>
<dbReference type="Pfam" id="PF13231">
    <property type="entry name" value="PMT_2"/>
    <property type="match status" value="1"/>
</dbReference>
<feature type="transmembrane region" description="Helical" evidence="8">
    <location>
        <begin position="211"/>
        <end position="231"/>
    </location>
</feature>
<feature type="transmembrane region" description="Helical" evidence="8">
    <location>
        <begin position="93"/>
        <end position="112"/>
    </location>
</feature>
<evidence type="ECO:0000256" key="4">
    <source>
        <dbReference type="ARBA" id="ARBA00022679"/>
    </source>
</evidence>
<evidence type="ECO:0000256" key="1">
    <source>
        <dbReference type="ARBA" id="ARBA00004651"/>
    </source>
</evidence>
<evidence type="ECO:0000256" key="3">
    <source>
        <dbReference type="ARBA" id="ARBA00022676"/>
    </source>
</evidence>
<organism evidence="10 11">
    <name type="scientific">Candidatus Doudnabacteria bacterium RIFCSPHIGHO2_01_FULL_49_9</name>
    <dbReference type="NCBI Taxonomy" id="1817827"/>
    <lineage>
        <taxon>Bacteria</taxon>
        <taxon>Candidatus Doudnaibacteriota</taxon>
    </lineage>
</organism>
<dbReference type="InterPro" id="IPR038731">
    <property type="entry name" value="RgtA/B/C-like"/>
</dbReference>
<dbReference type="AlphaFoldDB" id="A0A1F5P367"/>
<feature type="domain" description="Glycosyltransferase RgtA/B/C/D-like" evidence="9">
    <location>
        <begin position="73"/>
        <end position="229"/>
    </location>
</feature>
<keyword evidence="5 8" id="KW-0812">Transmembrane</keyword>
<gene>
    <name evidence="10" type="ORF">A2846_03010</name>
</gene>
<feature type="transmembrane region" description="Helical" evidence="8">
    <location>
        <begin position="358"/>
        <end position="375"/>
    </location>
</feature>
<feature type="transmembrane region" description="Helical" evidence="8">
    <location>
        <begin position="171"/>
        <end position="199"/>
    </location>
</feature>
<dbReference type="GO" id="GO:0009103">
    <property type="term" value="P:lipopolysaccharide biosynthetic process"/>
    <property type="evidence" value="ECO:0007669"/>
    <property type="project" value="UniProtKB-ARBA"/>
</dbReference>
<protein>
    <recommendedName>
        <fullName evidence="9">Glycosyltransferase RgtA/B/C/D-like domain-containing protein</fullName>
    </recommendedName>
</protein>
<evidence type="ECO:0000256" key="8">
    <source>
        <dbReference type="SAM" id="Phobius"/>
    </source>
</evidence>
<keyword evidence="7 8" id="KW-0472">Membrane</keyword>